<gene>
    <name evidence="1" type="ORF">BN983_02507</name>
</gene>
<dbReference type="RefSeq" id="WP_035508943.1">
    <property type="nucleotide sequence ID" value="NZ_CCDH010000001.1"/>
</dbReference>
<dbReference type="AlphaFoldDB" id="A0A024P5U6"/>
<name>A0A024P5U6_9BACI</name>
<dbReference type="OrthoDB" id="2973646at2"/>
<protein>
    <submittedName>
        <fullName evidence="1">Uncharacterized protein</fullName>
    </submittedName>
</protein>
<dbReference type="Proteomes" id="UP000028868">
    <property type="component" value="Unassembled WGS sequence"/>
</dbReference>
<dbReference type="EMBL" id="CCDI010000003">
    <property type="protein sequence ID" value="CDQ24235.1"/>
    <property type="molecule type" value="Genomic_DNA"/>
</dbReference>
<keyword evidence="2" id="KW-1185">Reference proteome</keyword>
<proteinExistence type="predicted"/>
<organism evidence="1 2">
    <name type="scientific">Halobacillus karajensis</name>
    <dbReference type="NCBI Taxonomy" id="195088"/>
    <lineage>
        <taxon>Bacteria</taxon>
        <taxon>Bacillati</taxon>
        <taxon>Bacillota</taxon>
        <taxon>Bacilli</taxon>
        <taxon>Bacillales</taxon>
        <taxon>Bacillaceae</taxon>
        <taxon>Halobacillus</taxon>
    </lineage>
</organism>
<sequence>MLWLLLLIPAGLIALSIYFDRKRKSQPHVNMANESKETFEEIYRSEGAGKKSHDPKHTKSF</sequence>
<reference evidence="2" key="1">
    <citation type="submission" date="2014-03" db="EMBL/GenBank/DDBJ databases">
        <authorList>
            <person name="Urmite Genomes U."/>
        </authorList>
    </citation>
    <scope>NUCLEOTIDE SEQUENCE [LARGE SCALE GENOMIC DNA]</scope>
    <source>
        <strain evidence="2">HD-03</strain>
    </source>
</reference>
<accession>A0A024P5U6</accession>
<reference evidence="1 2" key="2">
    <citation type="submission" date="2014-05" db="EMBL/GenBank/DDBJ databases">
        <title>Draft genome sequence of Halobacillus karajensis HK-03.</title>
        <authorList>
            <person name="Khelaifia S."/>
            <person name="Croce O."/>
            <person name="Lagier J.C."/>
            <person name="Raoult D."/>
        </authorList>
    </citation>
    <scope>NUCLEOTIDE SEQUENCE [LARGE SCALE GENOMIC DNA]</scope>
    <source>
        <strain evidence="1 2">HD-03</strain>
    </source>
</reference>
<evidence type="ECO:0000313" key="1">
    <source>
        <dbReference type="EMBL" id="CDQ24235.1"/>
    </source>
</evidence>
<comment type="caution">
    <text evidence="1">The sequence shown here is derived from an EMBL/GenBank/DDBJ whole genome shotgun (WGS) entry which is preliminary data.</text>
</comment>
<evidence type="ECO:0000313" key="2">
    <source>
        <dbReference type="Proteomes" id="UP000028868"/>
    </source>
</evidence>